<dbReference type="GO" id="GO:0005509">
    <property type="term" value="F:calcium ion binding"/>
    <property type="evidence" value="ECO:0007669"/>
    <property type="project" value="InterPro"/>
</dbReference>
<dbReference type="EMBL" id="CM010636">
    <property type="protein sequence ID" value="RID47162.1"/>
    <property type="molecule type" value="Genomic_DNA"/>
</dbReference>
<organism evidence="2 3">
    <name type="scientific">Brassica campestris</name>
    <name type="common">Field mustard</name>
    <dbReference type="NCBI Taxonomy" id="3711"/>
    <lineage>
        <taxon>Eukaryota</taxon>
        <taxon>Viridiplantae</taxon>
        <taxon>Streptophyta</taxon>
        <taxon>Embryophyta</taxon>
        <taxon>Tracheophyta</taxon>
        <taxon>Spermatophyta</taxon>
        <taxon>Magnoliopsida</taxon>
        <taxon>eudicotyledons</taxon>
        <taxon>Gunneridae</taxon>
        <taxon>Pentapetalae</taxon>
        <taxon>rosids</taxon>
        <taxon>malvids</taxon>
        <taxon>Brassicales</taxon>
        <taxon>Brassicaceae</taxon>
        <taxon>Brassiceae</taxon>
        <taxon>Brassica</taxon>
    </lineage>
</organism>
<evidence type="ECO:0000313" key="2">
    <source>
        <dbReference type="EMBL" id="RID47162.1"/>
    </source>
</evidence>
<dbReference type="Proteomes" id="UP000264353">
    <property type="component" value="Chromosome A9"/>
</dbReference>
<evidence type="ECO:0000313" key="3">
    <source>
        <dbReference type="Proteomes" id="UP000264353"/>
    </source>
</evidence>
<sequence>MASLKLSPSSPISIPKVLLLQNCQSTELSLRRVVVTLGVVASWISLLCKAPVSCNKKGFMTVSDNKDAYSFLYPFGWQWQEVVIEGQDKVYKDVIEPLESVSVNLIPTSKQTIKDFIAETLILKVSAPPNQKTTLIDASEVVSSFSFISSFMF</sequence>
<reference evidence="2 3" key="1">
    <citation type="submission" date="2018-06" db="EMBL/GenBank/DDBJ databases">
        <title>WGS assembly of Brassica rapa FPsc.</title>
        <authorList>
            <person name="Bowman J."/>
            <person name="Kohchi T."/>
            <person name="Yamato K."/>
            <person name="Jenkins J."/>
            <person name="Shu S."/>
            <person name="Ishizaki K."/>
            <person name="Yamaoka S."/>
            <person name="Nishihama R."/>
            <person name="Nakamura Y."/>
            <person name="Berger F."/>
            <person name="Adam C."/>
            <person name="Aki S."/>
            <person name="Althoff F."/>
            <person name="Araki T."/>
            <person name="Arteaga-Vazquez M."/>
            <person name="Balasubrmanian S."/>
            <person name="Bauer D."/>
            <person name="Boehm C."/>
            <person name="Briginshaw L."/>
            <person name="Caballero-Perez J."/>
            <person name="Catarino B."/>
            <person name="Chen F."/>
            <person name="Chiyoda S."/>
            <person name="Chovatia M."/>
            <person name="Davies K."/>
            <person name="Delmans M."/>
            <person name="Demura T."/>
            <person name="Dierschke T."/>
            <person name="Dolan L."/>
            <person name="Dorantes-Acosta A."/>
            <person name="Eklund D."/>
            <person name="Florent S."/>
            <person name="Flores-Sandoval E."/>
            <person name="Fujiyama A."/>
            <person name="Fukuzawa H."/>
            <person name="Galik B."/>
            <person name="Grimanelli D."/>
            <person name="Grimwood J."/>
            <person name="Grossniklaus U."/>
            <person name="Hamada T."/>
            <person name="Haseloff J."/>
            <person name="Hetherington A."/>
            <person name="Higo A."/>
            <person name="Hirakawa Y."/>
            <person name="Hundley H."/>
            <person name="Ikeda Y."/>
            <person name="Inoue K."/>
            <person name="Inoue S."/>
            <person name="Ishida S."/>
            <person name="Jia Q."/>
            <person name="Kakita M."/>
            <person name="Kanazawa T."/>
            <person name="Kawai Y."/>
            <person name="Kawashima T."/>
            <person name="Kennedy M."/>
            <person name="Kinose K."/>
            <person name="Kinoshita T."/>
            <person name="Kohara Y."/>
            <person name="Koide E."/>
            <person name="Komatsu K."/>
            <person name="Kopischke S."/>
            <person name="Kubo M."/>
            <person name="Kyozuka J."/>
            <person name="Lagercrantz U."/>
            <person name="Lin S."/>
            <person name="Lindquist E."/>
            <person name="Lipzen A."/>
            <person name="Lu C."/>
            <person name="Luna E."/>
            <person name="Martienssen R."/>
            <person name="Minamino N."/>
            <person name="Mizutani M."/>
            <person name="Mizutani M."/>
            <person name="Mochizuki N."/>
            <person name="Monte I."/>
            <person name="Mosher R."/>
            <person name="Nagasaki H."/>
            <person name="Nakagami H."/>
            <person name="Naramoto S."/>
            <person name="Nishitani K."/>
            <person name="Ohtani M."/>
            <person name="Okamoto T."/>
            <person name="Okumura M."/>
            <person name="Phillips J."/>
            <person name="Pollak B."/>
            <person name="Reinders A."/>
            <person name="Roevekamp M."/>
            <person name="Sano R."/>
            <person name="Sawa S."/>
            <person name="Schmid M."/>
            <person name="Shirakawa M."/>
            <person name="Solano R."/>
            <person name="Spunde A."/>
            <person name="Suetsugu N."/>
            <person name="Sugano S."/>
            <person name="Sugiyama A."/>
            <person name="Sun R."/>
            <person name="Suzuki Y."/>
            <person name="Takenaka M."/>
            <person name="Takezawa D."/>
            <person name="Tomogane H."/>
            <person name="Tsuzuki M."/>
            <person name="Ueda T."/>
            <person name="Umeda M."/>
            <person name="Ward J."/>
            <person name="Watanabe Y."/>
            <person name="Yazaki K."/>
            <person name="Yokoyama R."/>
            <person name="Yoshitake Y."/>
            <person name="Yotsui I."/>
            <person name="Zachgo S."/>
            <person name="Schmutz J."/>
        </authorList>
    </citation>
    <scope>NUCLEOTIDE SEQUENCE [LARGE SCALE GENOMIC DNA]</scope>
    <source>
        <strain evidence="3">cv. B-3</strain>
    </source>
</reference>
<dbReference type="InterPro" id="IPR016123">
    <property type="entry name" value="Mog1/PsbP_a/b/a-sand"/>
</dbReference>
<name>A0A397Y0K4_BRACM</name>
<dbReference type="Pfam" id="PF01789">
    <property type="entry name" value="PsbP"/>
    <property type="match status" value="1"/>
</dbReference>
<dbReference type="Gene3D" id="3.40.1000.10">
    <property type="entry name" value="Mog1/PsbP, alpha/beta/alpha sandwich"/>
    <property type="match status" value="1"/>
</dbReference>
<proteinExistence type="predicted"/>
<dbReference type="SUPFAM" id="SSF55724">
    <property type="entry name" value="Mog1p/PsbP-like"/>
    <property type="match status" value="1"/>
</dbReference>
<protein>
    <recommendedName>
        <fullName evidence="1">PsbP C-terminal domain-containing protein</fullName>
    </recommendedName>
</protein>
<dbReference type="InterPro" id="IPR002683">
    <property type="entry name" value="PsbP_C"/>
</dbReference>
<dbReference type="AlphaFoldDB" id="A0A397Y0K4"/>
<dbReference type="PANTHER" id="PTHR31407">
    <property type="match status" value="1"/>
</dbReference>
<evidence type="ECO:0000259" key="1">
    <source>
        <dbReference type="Pfam" id="PF01789"/>
    </source>
</evidence>
<dbReference type="GO" id="GO:0009654">
    <property type="term" value="C:photosystem II oxygen evolving complex"/>
    <property type="evidence" value="ECO:0007669"/>
    <property type="project" value="InterPro"/>
</dbReference>
<dbReference type="GO" id="GO:0019898">
    <property type="term" value="C:extrinsic component of membrane"/>
    <property type="evidence" value="ECO:0007669"/>
    <property type="project" value="InterPro"/>
</dbReference>
<dbReference type="GO" id="GO:0015979">
    <property type="term" value="P:photosynthesis"/>
    <property type="evidence" value="ECO:0007669"/>
    <property type="project" value="InterPro"/>
</dbReference>
<gene>
    <name evidence="2" type="ORF">BRARA_I03783</name>
</gene>
<dbReference type="PANTHER" id="PTHR31407:SF4">
    <property type="entry name" value="PSBP-LIKE PROTEIN 1, CHLOROPLASTIC"/>
    <property type="match status" value="1"/>
</dbReference>
<feature type="domain" description="PsbP C-terminal" evidence="1">
    <location>
        <begin position="57"/>
        <end position="141"/>
    </location>
</feature>
<accession>A0A397Y0K4</accession>